<dbReference type="STRING" id="113562.SAMN04489716_1313"/>
<dbReference type="RefSeq" id="WP_231954243.1">
    <property type="nucleotide sequence ID" value="NZ_BOMJ01000021.1"/>
</dbReference>
<sequence length="154" mass="16285">MRWMYAVDPAYEGVEDIPPYAIAGAYPVAADGTPAEELIPNPDYRPSPRALGWPAPANDLEAAVQNAATGHGDDATVRAALLAGTVFVDPAAPIDTPDLHAWTSDRYLPSPGPSHDWRRLPVTALTGTLGTRTLVLNPGTDLEARLPAAALDPR</sequence>
<reference evidence="1 2" key="1">
    <citation type="submission" date="2016-10" db="EMBL/GenBank/DDBJ databases">
        <authorList>
            <person name="de Groot N.N."/>
        </authorList>
    </citation>
    <scope>NUCLEOTIDE SEQUENCE [LARGE SCALE GENOMIC DNA]</scope>
    <source>
        <strain evidence="1 2">DSM 43941</strain>
    </source>
</reference>
<dbReference type="AlphaFoldDB" id="A0A1H1U2U6"/>
<dbReference type="InterPro" id="IPR047659">
    <property type="entry name" value="T7SS_assoc"/>
</dbReference>
<name>A0A1H1U2U6_9ACTN</name>
<dbReference type="EMBL" id="LT629758">
    <property type="protein sequence ID" value="SDS66651.1"/>
    <property type="molecule type" value="Genomic_DNA"/>
</dbReference>
<accession>A0A1H1U2U6</accession>
<keyword evidence="2" id="KW-1185">Reference proteome</keyword>
<dbReference type="Proteomes" id="UP000198688">
    <property type="component" value="Chromosome I"/>
</dbReference>
<dbReference type="NCBIfam" id="NF033532">
    <property type="entry name" value="lone7para_assoc"/>
    <property type="match status" value="1"/>
</dbReference>
<proteinExistence type="predicted"/>
<gene>
    <name evidence="1" type="ORF">SAMN04489716_1313</name>
</gene>
<evidence type="ECO:0000313" key="1">
    <source>
        <dbReference type="EMBL" id="SDS66651.1"/>
    </source>
</evidence>
<evidence type="ECO:0008006" key="3">
    <source>
        <dbReference type="Google" id="ProtNLM"/>
    </source>
</evidence>
<protein>
    <recommendedName>
        <fullName evidence="3">SseB protein N-terminal domain-containing protein</fullName>
    </recommendedName>
</protein>
<evidence type="ECO:0000313" key="2">
    <source>
        <dbReference type="Proteomes" id="UP000198688"/>
    </source>
</evidence>
<organism evidence="1 2">
    <name type="scientific">Actinoplanes derwentensis</name>
    <dbReference type="NCBI Taxonomy" id="113562"/>
    <lineage>
        <taxon>Bacteria</taxon>
        <taxon>Bacillati</taxon>
        <taxon>Actinomycetota</taxon>
        <taxon>Actinomycetes</taxon>
        <taxon>Micromonosporales</taxon>
        <taxon>Micromonosporaceae</taxon>
        <taxon>Actinoplanes</taxon>
    </lineage>
</organism>